<dbReference type="Pfam" id="PF10825">
    <property type="entry name" value="DUF2752"/>
    <property type="match status" value="1"/>
</dbReference>
<dbReference type="RefSeq" id="WP_116975675.1">
    <property type="nucleotide sequence ID" value="NZ_QPMM01000004.1"/>
</dbReference>
<evidence type="ECO:0000313" key="1">
    <source>
        <dbReference type="EMBL" id="RFS23484.1"/>
    </source>
</evidence>
<organism evidence="1 2">
    <name type="scientific">Chitinophaga silvatica</name>
    <dbReference type="NCBI Taxonomy" id="2282649"/>
    <lineage>
        <taxon>Bacteria</taxon>
        <taxon>Pseudomonadati</taxon>
        <taxon>Bacteroidota</taxon>
        <taxon>Chitinophagia</taxon>
        <taxon>Chitinophagales</taxon>
        <taxon>Chitinophagaceae</taxon>
        <taxon>Chitinophaga</taxon>
    </lineage>
</organism>
<dbReference type="Proteomes" id="UP000260644">
    <property type="component" value="Unassembled WGS sequence"/>
</dbReference>
<protein>
    <submittedName>
        <fullName evidence="1">DUF2752 domain-containing protein</fullName>
    </submittedName>
</protein>
<gene>
    <name evidence="1" type="ORF">DVR12_10750</name>
</gene>
<name>A0A3E1YCG1_9BACT</name>
<proteinExistence type="predicted"/>
<reference evidence="1 2" key="1">
    <citation type="submission" date="2018-07" db="EMBL/GenBank/DDBJ databases">
        <title>Chitinophaga K2CV101002-2 sp. nov., isolated from a monsoon evergreen broad-leaved forest soil.</title>
        <authorList>
            <person name="Lv Y."/>
        </authorList>
    </citation>
    <scope>NUCLEOTIDE SEQUENCE [LARGE SCALE GENOMIC DNA]</scope>
    <source>
        <strain evidence="1 2">GDMCC 1.1288</strain>
    </source>
</reference>
<dbReference type="OrthoDB" id="1525013at2"/>
<evidence type="ECO:0000313" key="2">
    <source>
        <dbReference type="Proteomes" id="UP000260644"/>
    </source>
</evidence>
<accession>A0A3E1YCG1</accession>
<dbReference type="InterPro" id="IPR021215">
    <property type="entry name" value="DUF2752"/>
</dbReference>
<sequence length="96" mass="10851">MGLIFLKKLNIELIAWALGIVILYNVNPESSFTICPLAIIGFKFCPGCGLGHGIHFFLHGQWTAAIQHHWLSPVVALTLCYRIIELSKQQYFSLKH</sequence>
<dbReference type="AlphaFoldDB" id="A0A3E1YCG1"/>
<comment type="caution">
    <text evidence="1">The sequence shown here is derived from an EMBL/GenBank/DDBJ whole genome shotgun (WGS) entry which is preliminary data.</text>
</comment>
<dbReference type="EMBL" id="QPMM01000004">
    <property type="protein sequence ID" value="RFS23484.1"/>
    <property type="molecule type" value="Genomic_DNA"/>
</dbReference>
<keyword evidence="2" id="KW-1185">Reference proteome</keyword>